<dbReference type="eggNOG" id="COG0494">
    <property type="taxonomic scope" value="Bacteria"/>
</dbReference>
<gene>
    <name evidence="5" type="ordered locus">SSIL_1861</name>
</gene>
<dbReference type="Proteomes" id="UP000006691">
    <property type="component" value="Chromosome"/>
</dbReference>
<feature type="domain" description="Nudix hydrolase" evidence="4">
    <location>
        <begin position="58"/>
        <end position="188"/>
    </location>
</feature>
<dbReference type="GO" id="GO:0016462">
    <property type="term" value="F:pyrophosphatase activity"/>
    <property type="evidence" value="ECO:0007669"/>
    <property type="project" value="UniProtKB-ARBA"/>
</dbReference>
<dbReference type="HOGENOM" id="CLU_062658_8_0_9"/>
<dbReference type="GO" id="GO:0019693">
    <property type="term" value="P:ribose phosphate metabolic process"/>
    <property type="evidence" value="ECO:0007669"/>
    <property type="project" value="TreeGrafter"/>
</dbReference>
<dbReference type="PATRIC" id="fig|1002809.3.peg.1881"/>
<dbReference type="Pfam" id="PF00293">
    <property type="entry name" value="NUDIX"/>
    <property type="match status" value="1"/>
</dbReference>
<comment type="cofactor">
    <cofactor evidence="1">
        <name>Mg(2+)</name>
        <dbReference type="ChEBI" id="CHEBI:18420"/>
    </cofactor>
</comment>
<keyword evidence="2 3" id="KW-0378">Hydrolase</keyword>
<dbReference type="STRING" id="1002809.SSIL_1861"/>
<dbReference type="SUPFAM" id="SSF55811">
    <property type="entry name" value="Nudix"/>
    <property type="match status" value="1"/>
</dbReference>
<proteinExistence type="inferred from homology"/>
<name>F2F0P0_SOLSS</name>
<dbReference type="Gene3D" id="3.90.79.10">
    <property type="entry name" value="Nucleoside Triphosphate Pyrophosphohydrolase"/>
    <property type="match status" value="1"/>
</dbReference>
<dbReference type="PRINTS" id="PR00502">
    <property type="entry name" value="NUDIXFAMILY"/>
</dbReference>
<dbReference type="InterPro" id="IPR020084">
    <property type="entry name" value="NUDIX_hydrolase_CS"/>
</dbReference>
<evidence type="ECO:0000259" key="4">
    <source>
        <dbReference type="PROSITE" id="PS51462"/>
    </source>
</evidence>
<sequence>MENFIRKPNFWRDLMEVIMDKWKTLKSEYIHKSPFGNIRKDECKLPNGIEIDDYYVNEYSDWVNAVVITKEYEIVLVEQYRYAGNEFYLEVPAGKIEENETYEEAIIREVREETGFISKSKPILLGEFMVNPATQNNKVITFLLLDAFKEFEQDLDDTEILTIKLLNFNEMDHLIKSKQINTQLFTAHAYSMAKMYLMEKQVNI</sequence>
<protein>
    <submittedName>
        <fullName evidence="5">NTP pyrophosphohydrolase including oxidative damage repair enzyme</fullName>
    </submittedName>
</protein>
<organism evidence="5 6">
    <name type="scientific">Solibacillus silvestris (strain StLB046)</name>
    <name type="common">Bacillus silvestris</name>
    <dbReference type="NCBI Taxonomy" id="1002809"/>
    <lineage>
        <taxon>Bacteria</taxon>
        <taxon>Bacillati</taxon>
        <taxon>Bacillota</taxon>
        <taxon>Bacilli</taxon>
        <taxon>Bacillales</taxon>
        <taxon>Caryophanaceae</taxon>
        <taxon>Solibacillus</taxon>
    </lineage>
</organism>
<dbReference type="PROSITE" id="PS00893">
    <property type="entry name" value="NUDIX_BOX"/>
    <property type="match status" value="1"/>
</dbReference>
<dbReference type="CDD" id="cd03424">
    <property type="entry name" value="NUDIX_ADPRase_Nudt5_UGPPase_Nudt14"/>
    <property type="match status" value="1"/>
</dbReference>
<reference evidence="6" key="1">
    <citation type="submission" date="2011-04" db="EMBL/GenBank/DDBJ databases">
        <title>Genome sequence of Solibacillus silvestris StLB046.</title>
        <authorList>
            <person name="Morohoshi T."/>
            <person name="Someya N."/>
            <person name="Ikeda T."/>
        </authorList>
    </citation>
    <scope>NUCLEOTIDE SEQUENCE [LARGE SCALE GENOMIC DNA]</scope>
    <source>
        <strain evidence="6">StLB046</strain>
    </source>
</reference>
<dbReference type="InterPro" id="IPR020476">
    <property type="entry name" value="Nudix_hydrolase"/>
</dbReference>
<dbReference type="GO" id="GO:0006753">
    <property type="term" value="P:nucleoside phosphate metabolic process"/>
    <property type="evidence" value="ECO:0007669"/>
    <property type="project" value="TreeGrafter"/>
</dbReference>
<comment type="similarity">
    <text evidence="3">Belongs to the Nudix hydrolase family.</text>
</comment>
<evidence type="ECO:0000256" key="3">
    <source>
        <dbReference type="RuleBase" id="RU003476"/>
    </source>
</evidence>
<evidence type="ECO:0000256" key="1">
    <source>
        <dbReference type="ARBA" id="ARBA00001946"/>
    </source>
</evidence>
<evidence type="ECO:0000313" key="6">
    <source>
        <dbReference type="Proteomes" id="UP000006691"/>
    </source>
</evidence>
<dbReference type="EMBL" id="AP012157">
    <property type="protein sequence ID" value="BAK16284.1"/>
    <property type="molecule type" value="Genomic_DNA"/>
</dbReference>
<reference evidence="5 6" key="2">
    <citation type="journal article" date="2012" name="J. Biosci. Bioeng.">
        <title>Complete genome sequence and characterization of the N-acylhomoserine lactone-degrading gene of the potato leaf-associated Solibacillus silvestris.</title>
        <authorList>
            <person name="Morohoshi T."/>
            <person name="Tominaga Y."/>
            <person name="Someya N."/>
            <person name="Ikeda T."/>
        </authorList>
    </citation>
    <scope>NUCLEOTIDE SEQUENCE [LARGE SCALE GENOMIC DNA]</scope>
    <source>
        <strain evidence="5 6">StLB046</strain>
    </source>
</reference>
<evidence type="ECO:0000313" key="5">
    <source>
        <dbReference type="EMBL" id="BAK16284.1"/>
    </source>
</evidence>
<evidence type="ECO:0000256" key="2">
    <source>
        <dbReference type="ARBA" id="ARBA00022801"/>
    </source>
</evidence>
<dbReference type="PROSITE" id="PS51462">
    <property type="entry name" value="NUDIX"/>
    <property type="match status" value="1"/>
</dbReference>
<dbReference type="PANTHER" id="PTHR11839:SF18">
    <property type="entry name" value="NUDIX HYDROLASE DOMAIN-CONTAINING PROTEIN"/>
    <property type="match status" value="1"/>
</dbReference>
<dbReference type="KEGG" id="siv:SSIL_1861"/>
<dbReference type="InterPro" id="IPR015797">
    <property type="entry name" value="NUDIX_hydrolase-like_dom_sf"/>
</dbReference>
<dbReference type="InterPro" id="IPR000086">
    <property type="entry name" value="NUDIX_hydrolase_dom"/>
</dbReference>
<keyword evidence="6" id="KW-1185">Reference proteome</keyword>
<accession>F2F0P0</accession>
<dbReference type="AlphaFoldDB" id="F2F0P0"/>
<dbReference type="PANTHER" id="PTHR11839">
    <property type="entry name" value="UDP/ADP-SUGAR PYROPHOSPHATASE"/>
    <property type="match status" value="1"/>
</dbReference>